<keyword evidence="3" id="KW-1185">Reference proteome</keyword>
<name>A0A1A9ZVY5_GLOPL</name>
<sequence length="70" mass="7682">MEDISGRSKCKSSADTGYLGSSTLHNMTIRTTAHSCSCATAAKQLVTLKCKLLEHKFYLSPFLITINDKN</sequence>
<dbReference type="EnsemblMetazoa" id="GPAI026716-RA">
    <property type="protein sequence ID" value="GPAI026716-PA"/>
    <property type="gene ID" value="GPAI026716"/>
</dbReference>
<proteinExistence type="predicted"/>
<evidence type="ECO:0000313" key="2">
    <source>
        <dbReference type="EnsemblMetazoa" id="GPAI026716-PA"/>
    </source>
</evidence>
<dbReference type="AlphaFoldDB" id="A0A1A9ZVY5"/>
<evidence type="ECO:0000313" key="3">
    <source>
        <dbReference type="Proteomes" id="UP000092445"/>
    </source>
</evidence>
<reference evidence="2" key="2">
    <citation type="submission" date="2020-05" db="UniProtKB">
        <authorList>
            <consortium name="EnsemblMetazoa"/>
        </authorList>
    </citation>
    <scope>IDENTIFICATION</scope>
    <source>
        <strain evidence="2">IAEA</strain>
    </source>
</reference>
<dbReference type="VEuPathDB" id="VectorBase:GPAI026716"/>
<organism evidence="2 3">
    <name type="scientific">Glossina pallidipes</name>
    <name type="common">Tsetse fly</name>
    <dbReference type="NCBI Taxonomy" id="7398"/>
    <lineage>
        <taxon>Eukaryota</taxon>
        <taxon>Metazoa</taxon>
        <taxon>Ecdysozoa</taxon>
        <taxon>Arthropoda</taxon>
        <taxon>Hexapoda</taxon>
        <taxon>Insecta</taxon>
        <taxon>Pterygota</taxon>
        <taxon>Neoptera</taxon>
        <taxon>Endopterygota</taxon>
        <taxon>Diptera</taxon>
        <taxon>Brachycera</taxon>
        <taxon>Muscomorpha</taxon>
        <taxon>Hippoboscoidea</taxon>
        <taxon>Glossinidae</taxon>
        <taxon>Glossina</taxon>
    </lineage>
</organism>
<feature type="region of interest" description="Disordered" evidence="1">
    <location>
        <begin position="1"/>
        <end position="21"/>
    </location>
</feature>
<protein>
    <submittedName>
        <fullName evidence="2">Uncharacterized protein</fullName>
    </submittedName>
</protein>
<accession>A0A1A9ZVY5</accession>
<feature type="compositionally biased region" description="Polar residues" evidence="1">
    <location>
        <begin position="11"/>
        <end position="21"/>
    </location>
</feature>
<evidence type="ECO:0000256" key="1">
    <source>
        <dbReference type="SAM" id="MobiDB-lite"/>
    </source>
</evidence>
<reference evidence="3" key="1">
    <citation type="submission" date="2014-03" db="EMBL/GenBank/DDBJ databases">
        <authorList>
            <person name="Aksoy S."/>
            <person name="Warren W."/>
            <person name="Wilson R.K."/>
        </authorList>
    </citation>
    <scope>NUCLEOTIDE SEQUENCE [LARGE SCALE GENOMIC DNA]</scope>
    <source>
        <strain evidence="3">IAEA</strain>
    </source>
</reference>
<dbReference type="Proteomes" id="UP000092445">
    <property type="component" value="Unassembled WGS sequence"/>
</dbReference>